<reference evidence="1" key="1">
    <citation type="submission" date="2016-06" db="UniProtKB">
        <authorList>
            <consortium name="WormBaseParasite"/>
        </authorList>
    </citation>
    <scope>IDENTIFICATION</scope>
</reference>
<sequence length="191" mass="22038">LNRLAVLVKRDSQWFTKFVKKGDLFKQFERLLMDERWEVQHQCIKLLHDALPTFGNYIEWCVSYLLPCIVTKLGSPKITIRRITNQMLTAYLKLQPGALNTVQKVLSTFLLNNECDTRTKDEALAEIPNLMIAECAEQSWRILIDGLVKMMLMVTPERREKIAGLLAGFSGTVSALLFEKKLRLAKRVVFH</sequence>
<dbReference type="InterPro" id="IPR011989">
    <property type="entry name" value="ARM-like"/>
</dbReference>
<dbReference type="AlphaFoldDB" id="A0A183D856"/>
<name>A0A183D856_9BILA</name>
<evidence type="ECO:0000313" key="1">
    <source>
        <dbReference type="WBParaSite" id="GPUH_0000490401-mRNA-1"/>
    </source>
</evidence>
<dbReference type="Gene3D" id="1.25.10.10">
    <property type="entry name" value="Leucine-rich Repeat Variant"/>
    <property type="match status" value="1"/>
</dbReference>
<organism evidence="1">
    <name type="scientific">Gongylonema pulchrum</name>
    <dbReference type="NCBI Taxonomy" id="637853"/>
    <lineage>
        <taxon>Eukaryota</taxon>
        <taxon>Metazoa</taxon>
        <taxon>Ecdysozoa</taxon>
        <taxon>Nematoda</taxon>
        <taxon>Chromadorea</taxon>
        <taxon>Rhabditida</taxon>
        <taxon>Spirurina</taxon>
        <taxon>Spiruromorpha</taxon>
        <taxon>Spiruroidea</taxon>
        <taxon>Gongylonematidae</taxon>
        <taxon>Gongylonema</taxon>
    </lineage>
</organism>
<dbReference type="InterPro" id="IPR016024">
    <property type="entry name" value="ARM-type_fold"/>
</dbReference>
<dbReference type="SUPFAM" id="SSF48371">
    <property type="entry name" value="ARM repeat"/>
    <property type="match status" value="1"/>
</dbReference>
<dbReference type="WBParaSite" id="GPUH_0000490401-mRNA-1">
    <property type="protein sequence ID" value="GPUH_0000490401-mRNA-1"/>
    <property type="gene ID" value="GPUH_0000490401"/>
</dbReference>
<proteinExistence type="predicted"/>
<accession>A0A183D856</accession>
<protein>
    <submittedName>
        <fullName evidence="1">DUF3437 domain-containing protein</fullName>
    </submittedName>
</protein>